<gene>
    <name evidence="1" type="ORF">SAMN05444920_101986</name>
</gene>
<dbReference type="EMBL" id="FNVT01000001">
    <property type="protein sequence ID" value="SEF90755.1"/>
    <property type="molecule type" value="Genomic_DNA"/>
</dbReference>
<evidence type="ECO:0000313" key="2">
    <source>
        <dbReference type="Proteomes" id="UP000236732"/>
    </source>
</evidence>
<dbReference type="AlphaFoldDB" id="A0A1H5VTX1"/>
<name>A0A1H5VTX1_9ACTN</name>
<protein>
    <submittedName>
        <fullName evidence="1">Uncharacterized protein</fullName>
    </submittedName>
</protein>
<dbReference type="Proteomes" id="UP000236732">
    <property type="component" value="Unassembled WGS sequence"/>
</dbReference>
<evidence type="ECO:0000313" key="1">
    <source>
        <dbReference type="EMBL" id="SEF90755.1"/>
    </source>
</evidence>
<organism evidence="1 2">
    <name type="scientific">Nonomuraea solani</name>
    <dbReference type="NCBI Taxonomy" id="1144553"/>
    <lineage>
        <taxon>Bacteria</taxon>
        <taxon>Bacillati</taxon>
        <taxon>Actinomycetota</taxon>
        <taxon>Actinomycetes</taxon>
        <taxon>Streptosporangiales</taxon>
        <taxon>Streptosporangiaceae</taxon>
        <taxon>Nonomuraea</taxon>
    </lineage>
</organism>
<keyword evidence="2" id="KW-1185">Reference proteome</keyword>
<accession>A0A1H5VTX1</accession>
<sequence length="32" mass="3566">MRAAVHQSLVGPTEVTLYREDDEVARFTGFVA</sequence>
<proteinExistence type="predicted"/>
<reference evidence="1 2" key="1">
    <citation type="submission" date="2016-10" db="EMBL/GenBank/DDBJ databases">
        <authorList>
            <person name="de Groot N.N."/>
        </authorList>
    </citation>
    <scope>NUCLEOTIDE SEQUENCE [LARGE SCALE GENOMIC DNA]</scope>
    <source>
        <strain evidence="1 2">CGMCC 4.7037</strain>
    </source>
</reference>